<keyword evidence="2" id="KW-1185">Reference proteome</keyword>
<dbReference type="EMBL" id="BSDZ01000078">
    <property type="protein sequence ID" value="GLI67614.1"/>
    <property type="molecule type" value="Genomic_DNA"/>
</dbReference>
<evidence type="ECO:0000313" key="2">
    <source>
        <dbReference type="Proteomes" id="UP001165090"/>
    </source>
</evidence>
<organism evidence="1 2">
    <name type="scientific">Volvox africanus</name>
    <dbReference type="NCBI Taxonomy" id="51714"/>
    <lineage>
        <taxon>Eukaryota</taxon>
        <taxon>Viridiplantae</taxon>
        <taxon>Chlorophyta</taxon>
        <taxon>core chlorophytes</taxon>
        <taxon>Chlorophyceae</taxon>
        <taxon>CS clade</taxon>
        <taxon>Chlamydomonadales</taxon>
        <taxon>Volvocaceae</taxon>
        <taxon>Volvox</taxon>
    </lineage>
</organism>
<dbReference type="Proteomes" id="UP001165090">
    <property type="component" value="Unassembled WGS sequence"/>
</dbReference>
<reference evidence="1 2" key="1">
    <citation type="journal article" date="2023" name="IScience">
        <title>Expanded male sex-determining region conserved during the evolution of homothallism in the green alga Volvox.</title>
        <authorList>
            <person name="Yamamoto K."/>
            <person name="Matsuzaki R."/>
            <person name="Mahakham W."/>
            <person name="Heman W."/>
            <person name="Sekimoto H."/>
            <person name="Kawachi M."/>
            <person name="Minakuchi Y."/>
            <person name="Toyoda A."/>
            <person name="Nozaki H."/>
        </authorList>
    </citation>
    <scope>NUCLEOTIDE SEQUENCE [LARGE SCALE GENOMIC DNA]</scope>
    <source>
        <strain evidence="1 2">NIES-4468</strain>
    </source>
</reference>
<name>A0ABQ5SD83_9CHLO</name>
<evidence type="ECO:0000313" key="1">
    <source>
        <dbReference type="EMBL" id="GLI67614.1"/>
    </source>
</evidence>
<protein>
    <submittedName>
        <fullName evidence="1">Uncharacterized protein</fullName>
    </submittedName>
</protein>
<gene>
    <name evidence="1" type="ORF">VaNZ11_011860</name>
</gene>
<accession>A0ABQ5SD83</accession>
<comment type="caution">
    <text evidence="1">The sequence shown here is derived from an EMBL/GenBank/DDBJ whole genome shotgun (WGS) entry which is preliminary data.</text>
</comment>
<proteinExistence type="predicted"/>
<sequence length="111" mass="12656">MLLKVGDQSRSMRMLDMELDRSPLSASRTSRLIWEVAAPLWNSWRLSLQVWGESRGGVEEVPCWEEAEAPWMQVMMIATAASSGCKAEPRIATMLVKPAVSTTYRERRYHV</sequence>